<evidence type="ECO:0000313" key="2">
    <source>
        <dbReference type="EMBL" id="GFO40870.1"/>
    </source>
</evidence>
<evidence type="ECO:0000256" key="1">
    <source>
        <dbReference type="SAM" id="MobiDB-lite"/>
    </source>
</evidence>
<dbReference type="Proteomes" id="UP000735302">
    <property type="component" value="Unassembled WGS sequence"/>
</dbReference>
<reference evidence="2 3" key="1">
    <citation type="journal article" date="2021" name="Elife">
        <title>Chloroplast acquisition without the gene transfer in kleptoplastic sea slugs, Plakobranchus ocellatus.</title>
        <authorList>
            <person name="Maeda T."/>
            <person name="Takahashi S."/>
            <person name="Yoshida T."/>
            <person name="Shimamura S."/>
            <person name="Takaki Y."/>
            <person name="Nagai Y."/>
            <person name="Toyoda A."/>
            <person name="Suzuki Y."/>
            <person name="Arimoto A."/>
            <person name="Ishii H."/>
            <person name="Satoh N."/>
            <person name="Nishiyama T."/>
            <person name="Hasebe M."/>
            <person name="Maruyama T."/>
            <person name="Minagawa J."/>
            <person name="Obokata J."/>
            <person name="Shigenobu S."/>
        </authorList>
    </citation>
    <scope>NUCLEOTIDE SEQUENCE [LARGE SCALE GENOMIC DNA]</scope>
</reference>
<accession>A0AAV4D9S7</accession>
<protein>
    <submittedName>
        <fullName evidence="2">Uncharacterized protein</fullName>
    </submittedName>
</protein>
<feature type="region of interest" description="Disordered" evidence="1">
    <location>
        <begin position="39"/>
        <end position="63"/>
    </location>
</feature>
<name>A0AAV4D9S7_9GAST</name>
<evidence type="ECO:0000313" key="3">
    <source>
        <dbReference type="Proteomes" id="UP000735302"/>
    </source>
</evidence>
<comment type="caution">
    <text evidence="2">The sequence shown here is derived from an EMBL/GenBank/DDBJ whole genome shotgun (WGS) entry which is preliminary data.</text>
</comment>
<organism evidence="2 3">
    <name type="scientific">Plakobranchus ocellatus</name>
    <dbReference type="NCBI Taxonomy" id="259542"/>
    <lineage>
        <taxon>Eukaryota</taxon>
        <taxon>Metazoa</taxon>
        <taxon>Spiralia</taxon>
        <taxon>Lophotrochozoa</taxon>
        <taxon>Mollusca</taxon>
        <taxon>Gastropoda</taxon>
        <taxon>Heterobranchia</taxon>
        <taxon>Euthyneura</taxon>
        <taxon>Panpulmonata</taxon>
        <taxon>Sacoglossa</taxon>
        <taxon>Placobranchoidea</taxon>
        <taxon>Plakobranchidae</taxon>
        <taxon>Plakobranchus</taxon>
    </lineage>
</organism>
<dbReference type="EMBL" id="BLXT01007646">
    <property type="protein sequence ID" value="GFO40870.1"/>
    <property type="molecule type" value="Genomic_DNA"/>
</dbReference>
<dbReference type="AlphaFoldDB" id="A0AAV4D9S7"/>
<gene>
    <name evidence="2" type="ORF">PoB_006737500</name>
</gene>
<keyword evidence="3" id="KW-1185">Reference proteome</keyword>
<proteinExistence type="predicted"/>
<sequence>MKVKALPTLTLKLDRLISGSKVKERDNLLRPKKLLAEAEEQKQGWRKLSSSNDAPHPRQSFDTKGALILINFSRHSEKSAKTHPPPPPLFHAEKRAITRTTRLARIDFLIPWDALYLIGLYF</sequence>